<dbReference type="AlphaFoldDB" id="A0A1F7Y0L8"/>
<evidence type="ECO:0008006" key="3">
    <source>
        <dbReference type="Google" id="ProtNLM"/>
    </source>
</evidence>
<dbReference type="EMBL" id="MGGF01000053">
    <property type="protein sequence ID" value="OGM20854.1"/>
    <property type="molecule type" value="Genomic_DNA"/>
</dbReference>
<organism evidence="1 2">
    <name type="scientific">Candidatus Woesebacteria bacterium RIFCSPHIGHO2_01_FULL_38_9b</name>
    <dbReference type="NCBI Taxonomy" id="1802493"/>
    <lineage>
        <taxon>Bacteria</taxon>
        <taxon>Candidatus Woeseibacteriota</taxon>
    </lineage>
</organism>
<dbReference type="Gene3D" id="2.60.40.10">
    <property type="entry name" value="Immunoglobulins"/>
    <property type="match status" value="1"/>
</dbReference>
<evidence type="ECO:0000313" key="2">
    <source>
        <dbReference type="Proteomes" id="UP000178750"/>
    </source>
</evidence>
<accession>A0A1F7Y0L8</accession>
<reference evidence="1 2" key="1">
    <citation type="journal article" date="2016" name="Nat. Commun.">
        <title>Thousands of microbial genomes shed light on interconnected biogeochemical processes in an aquifer system.</title>
        <authorList>
            <person name="Anantharaman K."/>
            <person name="Brown C.T."/>
            <person name="Hug L.A."/>
            <person name="Sharon I."/>
            <person name="Castelle C.J."/>
            <person name="Probst A.J."/>
            <person name="Thomas B.C."/>
            <person name="Singh A."/>
            <person name="Wilkins M.J."/>
            <person name="Karaoz U."/>
            <person name="Brodie E.L."/>
            <person name="Williams K.H."/>
            <person name="Hubbard S.S."/>
            <person name="Banfield J.F."/>
        </authorList>
    </citation>
    <scope>NUCLEOTIDE SEQUENCE [LARGE SCALE GENOMIC DNA]</scope>
</reference>
<sequence>MRKEIIIAIFVGILVGLVVAFGVWRANSAIKTSNNISTQKNIQPSPDVKNPLNEELNITLSQPEDLDVVSQNTTQIMGITRPNTLVVISSEEDDYVIKSDLNGEFKQDIKLASGINEIALHVFDNNQNESQSTIILVYSEEFEKSVE</sequence>
<name>A0A1F7Y0L8_9BACT</name>
<dbReference type="InterPro" id="IPR013783">
    <property type="entry name" value="Ig-like_fold"/>
</dbReference>
<proteinExistence type="predicted"/>
<comment type="caution">
    <text evidence="1">The sequence shown here is derived from an EMBL/GenBank/DDBJ whole genome shotgun (WGS) entry which is preliminary data.</text>
</comment>
<dbReference type="Proteomes" id="UP000178750">
    <property type="component" value="Unassembled WGS sequence"/>
</dbReference>
<evidence type="ECO:0000313" key="1">
    <source>
        <dbReference type="EMBL" id="OGM20854.1"/>
    </source>
</evidence>
<gene>
    <name evidence="1" type="ORF">A2863_00060</name>
</gene>
<protein>
    <recommendedName>
        <fullName evidence="3">Bacterial Ig domain-containing protein</fullName>
    </recommendedName>
</protein>